<dbReference type="InterPro" id="IPR011989">
    <property type="entry name" value="ARM-like"/>
</dbReference>
<evidence type="ECO:0000313" key="2">
    <source>
        <dbReference type="Proteomes" id="UP001470230"/>
    </source>
</evidence>
<gene>
    <name evidence="1" type="ORF">M9Y10_001093</name>
</gene>
<organism evidence="1 2">
    <name type="scientific">Tritrichomonas musculus</name>
    <dbReference type="NCBI Taxonomy" id="1915356"/>
    <lineage>
        <taxon>Eukaryota</taxon>
        <taxon>Metamonada</taxon>
        <taxon>Parabasalia</taxon>
        <taxon>Tritrichomonadida</taxon>
        <taxon>Tritrichomonadidae</taxon>
        <taxon>Tritrichomonas</taxon>
    </lineage>
</organism>
<keyword evidence="2" id="KW-1185">Reference proteome</keyword>
<dbReference type="SUPFAM" id="SSF48371">
    <property type="entry name" value="ARM repeat"/>
    <property type="match status" value="1"/>
</dbReference>
<proteinExistence type="predicted"/>
<evidence type="ECO:0000313" key="1">
    <source>
        <dbReference type="EMBL" id="KAK8898800.1"/>
    </source>
</evidence>
<name>A0ABR2L608_9EUKA</name>
<sequence>MNDESDFDHLVLVLLNANSENELIRKDSENKIRQMMQNPPQFLLLLSNIILTPNVQLPVIQISLILVSQMLQTCSSDQNQNNLANNQILCNSLKTMIITSLNHENIVIKNLAAKLYALLFQILKEYWTDGLDLILTNIDDLPNGAISSLKIFYEILERKDYLLFTNPQYRFKFIQLFQCCVKFIGVDQSNDQITVGTDIRLLSSQCVIKCFQKIPSYIINSDFFNFIIKSLRYSFPIADNNLFQYLFQIMKCMITEGYDIIKNCLSDIFDYSLNCFSCLQSPFYIETLFYFWGEIAHFEYKKKDPYQEITAKSAESILKMADKVFKNVNLPEILDFNSPTYSLVLTTQATITNFYKCAPIEVSKIILSNFQSIVENGASPFSGLCFISSISIKTNTFPFSKQFLIFIDSLWNFLLSFENQANLTPEQAKNESFISIRITALTVIKKLIKTFYLYEDITKLADIFTLIKKDQLRQKDEHPAILLCYARIIGSICDEKTETFIPKQILYVDDNYQVLSQYLWSLYDLNYNHCIYPILLEETADNMNLLISKALKSDKNVFDFLTSFFTYSEEKLSKSKSLFESEEIRYVIQKTLCSFIGNLGMIMATNNDVCKRSFESLMTLIQNPNKLIYEDALKSIASFIPNVHQMIDQGTLMFLVDNVAKSLKTCSFQIIISASVLLQQMLESVPNRIFDAVPDLFHLLSQILRDHPEFRESHYYILKTLSTLFTKIDPQYTIVLRDEYLSLIECVESVINILDLNSQYDIDYANIFYEFLCGCYLSYVNAFIQKPTEGSPREMFAQEKKNLEHLRIFASYINRIDNSDKTEELLHAYLNLVQAITIKCSKANDMLLNKIVIRKPIDAAEERFHFIGDLDSYKFVKKLKKQMKSIM</sequence>
<dbReference type="EMBL" id="JAPFFF010000001">
    <property type="protein sequence ID" value="KAK8898800.1"/>
    <property type="molecule type" value="Genomic_DNA"/>
</dbReference>
<reference evidence="1 2" key="1">
    <citation type="submission" date="2024-04" db="EMBL/GenBank/DDBJ databases">
        <title>Tritrichomonas musculus Genome.</title>
        <authorList>
            <person name="Alves-Ferreira E."/>
            <person name="Grigg M."/>
            <person name="Lorenzi H."/>
            <person name="Galac M."/>
        </authorList>
    </citation>
    <scope>NUCLEOTIDE SEQUENCE [LARGE SCALE GENOMIC DNA]</scope>
    <source>
        <strain evidence="1 2">EAF2021</strain>
    </source>
</reference>
<dbReference type="InterPro" id="IPR016024">
    <property type="entry name" value="ARM-type_fold"/>
</dbReference>
<evidence type="ECO:0008006" key="3">
    <source>
        <dbReference type="Google" id="ProtNLM"/>
    </source>
</evidence>
<accession>A0ABR2L608</accession>
<dbReference type="Gene3D" id="1.25.10.10">
    <property type="entry name" value="Leucine-rich Repeat Variant"/>
    <property type="match status" value="1"/>
</dbReference>
<comment type="caution">
    <text evidence="1">The sequence shown here is derived from an EMBL/GenBank/DDBJ whole genome shotgun (WGS) entry which is preliminary data.</text>
</comment>
<protein>
    <recommendedName>
        <fullName evidence="3">Exportin-1 C-terminal domain-containing protein</fullName>
    </recommendedName>
</protein>
<dbReference type="Proteomes" id="UP001470230">
    <property type="component" value="Unassembled WGS sequence"/>
</dbReference>